<dbReference type="InterPro" id="IPR001623">
    <property type="entry name" value="DnaJ_domain"/>
</dbReference>
<name>Q2FLG7_METHJ</name>
<dbReference type="eggNOG" id="arCOG02846">
    <property type="taxonomic scope" value="Archaea"/>
</dbReference>
<feature type="region of interest" description="Disordered" evidence="1">
    <location>
        <begin position="1"/>
        <end position="31"/>
    </location>
</feature>
<protein>
    <submittedName>
        <fullName evidence="3">Heat shock protein DnaJ-like protein</fullName>
    </submittedName>
</protein>
<dbReference type="STRING" id="323259.Mhun_0178"/>
<dbReference type="InterPro" id="IPR036869">
    <property type="entry name" value="J_dom_sf"/>
</dbReference>
<proteinExistence type="predicted"/>
<dbReference type="CDD" id="cd06257">
    <property type="entry name" value="DnaJ"/>
    <property type="match status" value="1"/>
</dbReference>
<evidence type="ECO:0000313" key="4">
    <source>
        <dbReference type="Proteomes" id="UP000001941"/>
    </source>
</evidence>
<keyword evidence="3" id="KW-0346">Stress response</keyword>
<evidence type="ECO:0000259" key="2">
    <source>
        <dbReference type="PROSITE" id="PS50076"/>
    </source>
</evidence>
<dbReference type="EnsemblBacteria" id="ABD39953">
    <property type="protein sequence ID" value="ABD39953"/>
    <property type="gene ID" value="Mhun_0178"/>
</dbReference>
<dbReference type="RefSeq" id="WP_011447249.1">
    <property type="nucleotide sequence ID" value="NC_007796.1"/>
</dbReference>
<evidence type="ECO:0000256" key="1">
    <source>
        <dbReference type="SAM" id="MobiDB-lite"/>
    </source>
</evidence>
<dbReference type="Gene3D" id="1.10.287.110">
    <property type="entry name" value="DnaJ domain"/>
    <property type="match status" value="1"/>
</dbReference>
<dbReference type="AlphaFoldDB" id="Q2FLG7"/>
<sequence>MGNKKRAQIQKSPKQSPPPLNPDDDPYWKVSSENIDPRKGVQYIERFFNYKSRYPQWVEDISSGIPSYYAVLGVLKGFSKETLQKAYERECTLSVYPDDSIEEAYRVLSDLQLRVKYDEFLIRFEHATRYSPAHLIENLKKAHDEYLKNALTIRKLGAFTQNHHDYMFLISKGMPDIFEFSGLNQDCSEEEAIAYASSGDELSVLISAIMQDPIKREQFINCKNFIQDSPNEDAKELIKKLRKRWEVFDPQFVSKVMYMSLTVSEQILDIFDRIGNNLSSNHDWKEFLPPSDRTFFSIFGVDEHISSLPKSEIESLLRSRYRTLERTPDVNLAYTVLKNPTLREEYIWMLHHYELQKIDDMIREEEKYTDELNDAQIQKIIAKKIREFEKIYCRLS</sequence>
<organism evidence="3 4">
    <name type="scientific">Methanospirillum hungatei JF-1 (strain ATCC 27890 / DSM 864 / NBRC 100397 / JF-1)</name>
    <dbReference type="NCBI Taxonomy" id="323259"/>
    <lineage>
        <taxon>Archaea</taxon>
        <taxon>Methanobacteriati</taxon>
        <taxon>Methanobacteriota</taxon>
        <taxon>Stenosarchaea group</taxon>
        <taxon>Methanomicrobia</taxon>
        <taxon>Methanomicrobiales</taxon>
        <taxon>Methanospirillaceae</taxon>
        <taxon>Methanospirillum</taxon>
    </lineage>
</organism>
<dbReference type="InParanoid" id="Q2FLG7"/>
<gene>
    <name evidence="3" type="ordered locus">Mhun_0178</name>
</gene>
<dbReference type="HOGENOM" id="CLU_695616_0_0_2"/>
<dbReference type="GeneID" id="3922621"/>
<accession>Q2FLG7</accession>
<keyword evidence="4" id="KW-1185">Reference proteome</keyword>
<reference evidence="4" key="1">
    <citation type="journal article" date="2016" name="Stand. Genomic Sci.">
        <title>Complete genome sequence of Methanospirillum hungatei type strain JF1.</title>
        <authorList>
            <person name="Gunsalus R.P."/>
            <person name="Cook L.E."/>
            <person name="Crable B."/>
            <person name="Rohlin L."/>
            <person name="McDonald E."/>
            <person name="Mouttaki H."/>
            <person name="Sieber J.R."/>
            <person name="Poweleit N."/>
            <person name="Zhou H."/>
            <person name="Lapidus A.L."/>
            <person name="Daligault H.E."/>
            <person name="Land M."/>
            <person name="Gilna P."/>
            <person name="Ivanova N."/>
            <person name="Kyrpides N."/>
            <person name="Culley D.E."/>
            <person name="McInerney M.J."/>
        </authorList>
    </citation>
    <scope>NUCLEOTIDE SEQUENCE [LARGE SCALE GENOMIC DNA]</scope>
    <source>
        <strain evidence="4">ATCC 27890 / DSM 864 / NBRC 100397 / JF-1</strain>
    </source>
</reference>
<dbReference type="PROSITE" id="PS50076">
    <property type="entry name" value="DNAJ_2"/>
    <property type="match status" value="1"/>
</dbReference>
<dbReference type="KEGG" id="mhu:Mhun_0178"/>
<feature type="domain" description="J" evidence="2">
    <location>
        <begin position="67"/>
        <end position="121"/>
    </location>
</feature>
<dbReference type="EMBL" id="CP000254">
    <property type="protein sequence ID" value="ABD39953.1"/>
    <property type="molecule type" value="Genomic_DNA"/>
</dbReference>
<evidence type="ECO:0000313" key="3">
    <source>
        <dbReference type="EMBL" id="ABD39953.1"/>
    </source>
</evidence>
<dbReference type="Proteomes" id="UP000001941">
    <property type="component" value="Chromosome"/>
</dbReference>
<dbReference type="SUPFAM" id="SSF46565">
    <property type="entry name" value="Chaperone J-domain"/>
    <property type="match status" value="1"/>
</dbReference>